<evidence type="ECO:0000259" key="7">
    <source>
        <dbReference type="Pfam" id="PF13190"/>
    </source>
</evidence>
<sequence length="104" mass="10756">MNATVSGNRNTRFLYAGIVIALLISILAPFLASSDPDGLESAAEGVLGEERMSALEELAPVFESPMPDYSIEGHGKAGEAGAIVIGTLILLGIGLALGKVMKKK</sequence>
<dbReference type="NCBIfam" id="NF004934">
    <property type="entry name" value="PRK06287.1-5"/>
    <property type="match status" value="1"/>
</dbReference>
<dbReference type="EMBL" id="JTEO01000001">
    <property type="protein sequence ID" value="MCQ6961739.1"/>
    <property type="molecule type" value="Genomic_DNA"/>
</dbReference>
<feature type="domain" description="PDGLE" evidence="7">
    <location>
        <begin position="12"/>
        <end position="103"/>
    </location>
</feature>
<comment type="subcellular location">
    <subcellularLocation>
        <location evidence="1">Cell membrane</location>
    </subcellularLocation>
</comment>
<evidence type="ECO:0000256" key="5">
    <source>
        <dbReference type="ARBA" id="ARBA00023136"/>
    </source>
</evidence>
<keyword evidence="2" id="KW-1003">Cell membrane</keyword>
<keyword evidence="9" id="KW-1185">Reference proteome</keyword>
<evidence type="ECO:0000256" key="6">
    <source>
        <dbReference type="SAM" id="Phobius"/>
    </source>
</evidence>
<evidence type="ECO:0000256" key="3">
    <source>
        <dbReference type="ARBA" id="ARBA00022692"/>
    </source>
</evidence>
<evidence type="ECO:0000256" key="4">
    <source>
        <dbReference type="ARBA" id="ARBA00022989"/>
    </source>
</evidence>
<dbReference type="RefSeq" id="WP_256621400.1">
    <property type="nucleotide sequence ID" value="NZ_JTEO01000001.1"/>
</dbReference>
<comment type="caution">
    <text evidence="8">The sequence shown here is derived from an EMBL/GenBank/DDBJ whole genome shotgun (WGS) entry which is preliminary data.</text>
</comment>
<dbReference type="InterPro" id="IPR025937">
    <property type="entry name" value="PDGLE_dom"/>
</dbReference>
<name>A0AAE3H8X9_9EURY</name>
<organism evidence="8 9">
    <name type="scientific">Methanolobus chelungpuianus</name>
    <dbReference type="NCBI Taxonomy" id="502115"/>
    <lineage>
        <taxon>Archaea</taxon>
        <taxon>Methanobacteriati</taxon>
        <taxon>Methanobacteriota</taxon>
        <taxon>Stenosarchaea group</taxon>
        <taxon>Methanomicrobia</taxon>
        <taxon>Methanosarcinales</taxon>
        <taxon>Methanosarcinaceae</taxon>
        <taxon>Methanolobus</taxon>
    </lineage>
</organism>
<evidence type="ECO:0000313" key="8">
    <source>
        <dbReference type="EMBL" id="MCQ6961739.1"/>
    </source>
</evidence>
<keyword evidence="3 6" id="KW-0812">Transmembrane</keyword>
<dbReference type="Proteomes" id="UP001206983">
    <property type="component" value="Unassembled WGS sequence"/>
</dbReference>
<evidence type="ECO:0000256" key="1">
    <source>
        <dbReference type="ARBA" id="ARBA00004236"/>
    </source>
</evidence>
<proteinExistence type="predicted"/>
<dbReference type="Pfam" id="PF13190">
    <property type="entry name" value="PDGLE"/>
    <property type="match status" value="1"/>
</dbReference>
<gene>
    <name evidence="8" type="ORF">PV02_00690</name>
</gene>
<keyword evidence="5 6" id="KW-0472">Membrane</keyword>
<keyword evidence="4 6" id="KW-1133">Transmembrane helix</keyword>
<evidence type="ECO:0000256" key="2">
    <source>
        <dbReference type="ARBA" id="ARBA00022475"/>
    </source>
</evidence>
<protein>
    <submittedName>
        <fullName evidence="8">Cobalamin biosynthesis protein CbiN</fullName>
    </submittedName>
</protein>
<dbReference type="AlphaFoldDB" id="A0AAE3H8X9"/>
<feature type="transmembrane region" description="Helical" evidence="6">
    <location>
        <begin position="12"/>
        <end position="32"/>
    </location>
</feature>
<dbReference type="GO" id="GO:0005886">
    <property type="term" value="C:plasma membrane"/>
    <property type="evidence" value="ECO:0007669"/>
    <property type="project" value="UniProtKB-SubCell"/>
</dbReference>
<accession>A0AAE3H8X9</accession>
<reference evidence="8 9" key="1">
    <citation type="journal article" date="2011" name="Appl. Environ. Microbiol.">
        <title>Methanogenic archaea isolated from Taiwan's Chelungpu fault.</title>
        <authorList>
            <person name="Wu S.Y."/>
            <person name="Lai M.C."/>
        </authorList>
    </citation>
    <scope>NUCLEOTIDE SEQUENCE [LARGE SCALE GENOMIC DNA]</scope>
    <source>
        <strain evidence="8 9">St545Mb</strain>
    </source>
</reference>
<feature type="transmembrane region" description="Helical" evidence="6">
    <location>
        <begin position="80"/>
        <end position="98"/>
    </location>
</feature>
<evidence type="ECO:0000313" key="9">
    <source>
        <dbReference type="Proteomes" id="UP001206983"/>
    </source>
</evidence>